<dbReference type="RefSeq" id="WP_074730656.1">
    <property type="nucleotide sequence ID" value="NZ_FOGW01000013.1"/>
</dbReference>
<name>A0A1H9SVS2_9FIRM</name>
<dbReference type="AlphaFoldDB" id="A0A1H9SVS2"/>
<keyword evidence="2" id="KW-1185">Reference proteome</keyword>
<dbReference type="Pfam" id="PF18960">
    <property type="entry name" value="DUF5702"/>
    <property type="match status" value="1"/>
</dbReference>
<sequence length="536" mass="60820">MKKTQKASITVFATLSFMLVLAVSFSLLEAARITEIQKVTRMNSDAVLEGVFAEYNTPLYQKYGLLGYWADNEKGNVSFDSTISKIQNYTYQNLKNQPYLYNKNALNLLRVSNCDIKVEKYMLMTDDNGRAFTQSIVEKEKRTIPQRLVNELKERLRNIDANKSGDKMDKDLDDAQEAIDNPKEYAKKHNISLEDNYKKEASKNNSTIDVPNDNNTVNKVSDEVSKFPVNQSEAVSNEKTNPLKVINNLRKKGILELVLEKPGEVSNNEIDLKKSLSKRRILSGNIKVTSESMLIDKVALTHYFSEYFSSYTKPRREGALQYEQEYILSGKKDDCSNLKSTINKILVMRTASNMAAIYKDPSKMSQIEALANSLGVVTANPVIMKCAKIGLITAWAYGESILDLRTLMSGGKISIIKSQNEWTLGLSNIGSLTDLKFKAKENKKGIKYEDFLSAFLALKNQKETTINAMDIIEHTIAQQKGYEKFRLDNVIIEAEVDYRYRINTVFLGFVNLNTSKISSVEINNKSRYSYLKNCKE</sequence>
<evidence type="ECO:0000313" key="1">
    <source>
        <dbReference type="EMBL" id="SER89016.1"/>
    </source>
</evidence>
<evidence type="ECO:0000313" key="2">
    <source>
        <dbReference type="Proteomes" id="UP000182471"/>
    </source>
</evidence>
<accession>A0A1H9SVS2</accession>
<proteinExistence type="predicted"/>
<reference evidence="2" key="1">
    <citation type="submission" date="2016-10" db="EMBL/GenBank/DDBJ databases">
        <authorList>
            <person name="Varghese N."/>
            <person name="Submissions S."/>
        </authorList>
    </citation>
    <scope>NUCLEOTIDE SEQUENCE [LARGE SCALE GENOMIC DNA]</scope>
    <source>
        <strain evidence="2">S1b</strain>
    </source>
</reference>
<dbReference type="InterPro" id="IPR043756">
    <property type="entry name" value="DUF5702"/>
</dbReference>
<protein>
    <submittedName>
        <fullName evidence="1">Uncharacterized protein</fullName>
    </submittedName>
</protein>
<gene>
    <name evidence="1" type="ORF">SAMN02910429_01383</name>
</gene>
<dbReference type="EMBL" id="FOGW01000013">
    <property type="protein sequence ID" value="SER89016.1"/>
    <property type="molecule type" value="Genomic_DNA"/>
</dbReference>
<dbReference type="Proteomes" id="UP000182471">
    <property type="component" value="Unassembled WGS sequence"/>
</dbReference>
<organism evidence="1 2">
    <name type="scientific">Lachnobacterium bovis</name>
    <dbReference type="NCBI Taxonomy" id="140626"/>
    <lineage>
        <taxon>Bacteria</taxon>
        <taxon>Bacillati</taxon>
        <taxon>Bacillota</taxon>
        <taxon>Clostridia</taxon>
        <taxon>Lachnospirales</taxon>
        <taxon>Lachnospiraceae</taxon>
        <taxon>Lachnobacterium</taxon>
    </lineage>
</organism>